<dbReference type="GO" id="GO:0006094">
    <property type="term" value="P:gluconeogenesis"/>
    <property type="evidence" value="ECO:0007669"/>
    <property type="project" value="UniProtKB-UniRule"/>
</dbReference>
<keyword evidence="12" id="KW-1185">Reference proteome</keyword>
<evidence type="ECO:0000256" key="4">
    <source>
        <dbReference type="ARBA" id="ARBA00023152"/>
    </source>
</evidence>
<reference evidence="11 12" key="1">
    <citation type="journal article" date="2013" name="ISME J.">
        <title>Metabolic model for the filamentous 'Candidatus Microthrix parvicella' based on genomic and metagenomic analyses.</title>
        <authorList>
            <person name="Jon McIlroy S."/>
            <person name="Kristiansen R."/>
            <person name="Albertsen M."/>
            <person name="Michael Karst S."/>
            <person name="Rossetti S."/>
            <person name="Lund Nielsen J."/>
            <person name="Tandoi V."/>
            <person name="James Seviour R."/>
            <person name="Nielsen P.H."/>
        </authorList>
    </citation>
    <scope>NUCLEOTIDE SEQUENCE [LARGE SCALE GENOMIC DNA]</scope>
    <source>
        <strain evidence="11 12">RN1</strain>
    </source>
</reference>
<dbReference type="HAMAP" id="MF_01039">
    <property type="entry name" value="PGAM_GpmA"/>
    <property type="match status" value="1"/>
</dbReference>
<gene>
    <name evidence="11" type="primary">gpm</name>
    <name evidence="6" type="synonym">gpmA</name>
    <name evidence="11" type="ORF">BN381_150058</name>
</gene>
<dbReference type="InterPro" id="IPR013078">
    <property type="entry name" value="His_Pase_superF_clade-1"/>
</dbReference>
<proteinExistence type="inferred from homology"/>
<dbReference type="FunFam" id="3.40.50.1240:FF:000003">
    <property type="entry name" value="2,3-bisphosphoglycerate-dependent phosphoglycerate mutase"/>
    <property type="match status" value="1"/>
</dbReference>
<dbReference type="PANTHER" id="PTHR11931">
    <property type="entry name" value="PHOSPHOGLYCERATE MUTASE"/>
    <property type="match status" value="1"/>
</dbReference>
<accession>R4YXL7</accession>
<dbReference type="AlphaFoldDB" id="R4YXL7"/>
<dbReference type="RefSeq" id="WP_012224855.1">
    <property type="nucleotide sequence ID" value="NZ_HG422565.1"/>
</dbReference>
<dbReference type="SUPFAM" id="SSF53254">
    <property type="entry name" value="Phosphoglycerate mutase-like"/>
    <property type="match status" value="1"/>
</dbReference>
<feature type="binding site" evidence="6 8">
    <location>
        <position position="97"/>
    </location>
    <ligand>
        <name>substrate</name>
    </ligand>
</feature>
<feature type="binding site" evidence="6 8">
    <location>
        <begin position="113"/>
        <end position="114"/>
    </location>
    <ligand>
        <name>substrate</name>
    </ligand>
</feature>
<dbReference type="OrthoDB" id="9781415at2"/>
<dbReference type="EC" id="5.4.2.11" evidence="6 10"/>
<evidence type="ECO:0000256" key="3">
    <source>
        <dbReference type="ARBA" id="ARBA00022432"/>
    </source>
</evidence>
<evidence type="ECO:0000313" key="12">
    <source>
        <dbReference type="Proteomes" id="UP000018291"/>
    </source>
</evidence>
<evidence type="ECO:0000256" key="9">
    <source>
        <dbReference type="PIRSR" id="PIRSR613078-3"/>
    </source>
</evidence>
<name>R4YXL7_9ACTN</name>
<feature type="active site" description="Tele-phosphohistidine intermediate" evidence="6 7">
    <location>
        <position position="8"/>
    </location>
</feature>
<dbReference type="NCBIfam" id="TIGR01258">
    <property type="entry name" value="pgm_1"/>
    <property type="match status" value="1"/>
</dbReference>
<organism evidence="11 12">
    <name type="scientific">Candidatus Neomicrothrix parvicella RN1</name>
    <dbReference type="NCBI Taxonomy" id="1229780"/>
    <lineage>
        <taxon>Bacteria</taxon>
        <taxon>Bacillati</taxon>
        <taxon>Actinomycetota</taxon>
        <taxon>Acidimicrobiia</taxon>
        <taxon>Acidimicrobiales</taxon>
        <taxon>Microthrixaceae</taxon>
        <taxon>Candidatus Neomicrothrix</taxon>
    </lineage>
</organism>
<dbReference type="NCBIfam" id="NF010713">
    <property type="entry name" value="PRK14115.1"/>
    <property type="match status" value="1"/>
</dbReference>
<evidence type="ECO:0000256" key="5">
    <source>
        <dbReference type="ARBA" id="ARBA00023235"/>
    </source>
</evidence>
<sequence>MELVLLRHGQSEWNAENIFTGWADVDLSDVGMVEAVEAGGLMAEAEVIPDVVHTSLQKRAIRTAEESLRAMDRQWVPVRRHWRLNERHYGALQGRNKAEVSSEVSAEQYHEWRRSFLVPPPPVDYDSEYHPVNDPRYSDVPSELLPASESLSMVLDRVLPYWFDQICRDLHAGRTVLVSAHGNSLRALVKHLEGISDADIAELNIPTGVPMRYELGGDYRPRTTMPIEDRYLGDPDAIAAAAEAVASQGR</sequence>
<feature type="site" description="Transition state stabilizer" evidence="6 9">
    <location>
        <position position="181"/>
    </location>
</feature>
<dbReference type="CDD" id="cd07067">
    <property type="entry name" value="HP_PGM_like"/>
    <property type="match status" value="1"/>
</dbReference>
<comment type="pathway">
    <text evidence="6 10">Carbohydrate degradation; glycolysis; pyruvate from D-glyceraldehyde 3-phosphate: step 3/5.</text>
</comment>
<keyword evidence="3 6" id="KW-0312">Gluconeogenesis</keyword>
<dbReference type="UniPathway" id="UPA00109">
    <property type="reaction ID" value="UER00186"/>
</dbReference>
<dbReference type="HOGENOM" id="CLU_033323_1_1_11"/>
<keyword evidence="4 6" id="KW-0324">Glycolysis</keyword>
<dbReference type="InterPro" id="IPR029033">
    <property type="entry name" value="His_PPase_superfam"/>
</dbReference>
<feature type="active site" description="Proton donor/acceptor" evidence="6 7">
    <location>
        <position position="86"/>
    </location>
</feature>
<comment type="function">
    <text evidence="6 10">Catalyzes the interconversion of 2-phosphoglycerate and 3-phosphoglycerate.</text>
</comment>
<dbReference type="eggNOG" id="COG0588">
    <property type="taxonomic scope" value="Bacteria"/>
</dbReference>
<evidence type="ECO:0000313" key="11">
    <source>
        <dbReference type="EMBL" id="CCM62945.1"/>
    </source>
</evidence>
<feature type="binding site" evidence="6 8">
    <location>
        <begin position="7"/>
        <end position="14"/>
    </location>
    <ligand>
        <name>substrate</name>
    </ligand>
</feature>
<keyword evidence="5 6" id="KW-0413">Isomerase</keyword>
<dbReference type="Pfam" id="PF00300">
    <property type="entry name" value="His_Phos_1"/>
    <property type="match status" value="2"/>
</dbReference>
<evidence type="ECO:0000256" key="8">
    <source>
        <dbReference type="PIRSR" id="PIRSR613078-2"/>
    </source>
</evidence>
<dbReference type="SMART" id="SM00855">
    <property type="entry name" value="PGAM"/>
    <property type="match status" value="1"/>
</dbReference>
<comment type="catalytic activity">
    <reaction evidence="1 6 10">
        <text>(2R)-2-phosphoglycerate = (2R)-3-phosphoglycerate</text>
        <dbReference type="Rhea" id="RHEA:15901"/>
        <dbReference type="ChEBI" id="CHEBI:58272"/>
        <dbReference type="ChEBI" id="CHEBI:58289"/>
        <dbReference type="EC" id="5.4.2.11"/>
    </reaction>
</comment>
<dbReference type="InterPro" id="IPR005952">
    <property type="entry name" value="Phosphogly_mut1"/>
</dbReference>
<dbReference type="GO" id="GO:0004619">
    <property type="term" value="F:phosphoglycerate mutase activity"/>
    <property type="evidence" value="ECO:0007669"/>
    <property type="project" value="UniProtKB-UniRule"/>
</dbReference>
<feature type="binding site" evidence="6 8">
    <location>
        <begin position="182"/>
        <end position="183"/>
    </location>
    <ligand>
        <name>substrate</name>
    </ligand>
</feature>
<evidence type="ECO:0000256" key="2">
    <source>
        <dbReference type="ARBA" id="ARBA00006717"/>
    </source>
</evidence>
<dbReference type="InterPro" id="IPR001345">
    <property type="entry name" value="PG/BPGM_mutase_AS"/>
</dbReference>
<dbReference type="Proteomes" id="UP000018291">
    <property type="component" value="Unassembled WGS sequence"/>
</dbReference>
<feature type="binding site" evidence="6 8">
    <location>
        <begin position="86"/>
        <end position="89"/>
    </location>
    <ligand>
        <name>substrate</name>
    </ligand>
</feature>
<dbReference type="PROSITE" id="PS00175">
    <property type="entry name" value="PG_MUTASE"/>
    <property type="match status" value="1"/>
</dbReference>
<dbReference type="Gene3D" id="3.40.50.1240">
    <property type="entry name" value="Phosphoglycerate mutase-like"/>
    <property type="match status" value="1"/>
</dbReference>
<feature type="binding site" evidence="6 8">
    <location>
        <begin position="20"/>
        <end position="21"/>
    </location>
    <ligand>
        <name>substrate</name>
    </ligand>
</feature>
<dbReference type="EMBL" id="CANL01000007">
    <property type="protein sequence ID" value="CCM62945.1"/>
    <property type="molecule type" value="Genomic_DNA"/>
</dbReference>
<evidence type="ECO:0000256" key="7">
    <source>
        <dbReference type="PIRSR" id="PIRSR613078-1"/>
    </source>
</evidence>
<evidence type="ECO:0000256" key="10">
    <source>
        <dbReference type="RuleBase" id="RU004512"/>
    </source>
</evidence>
<comment type="caution">
    <text evidence="11">The sequence shown here is derived from an EMBL/GenBank/DDBJ whole genome shotgun (WGS) entry which is preliminary data.</text>
</comment>
<protein>
    <recommendedName>
        <fullName evidence="6 10">2,3-bisphosphoglycerate-dependent phosphoglycerate mutase</fullName>
        <shortName evidence="6">BPG-dependent PGAM</shortName>
        <shortName evidence="6">PGAM</shortName>
        <shortName evidence="6">Phosphoglyceromutase</shortName>
        <shortName evidence="6">dPGM</shortName>
        <ecNumber evidence="6 10">5.4.2.11</ecNumber>
    </recommendedName>
</protein>
<feature type="binding site" evidence="6 8">
    <location>
        <position position="59"/>
    </location>
    <ligand>
        <name>substrate</name>
    </ligand>
</feature>
<evidence type="ECO:0000256" key="1">
    <source>
        <dbReference type="ARBA" id="ARBA00000380"/>
    </source>
</evidence>
<comment type="similarity">
    <text evidence="2 6">Belongs to the phosphoglycerate mutase family. BPG-dependent PGAM subfamily.</text>
</comment>
<dbReference type="STRING" id="1229780.BN381_150058"/>
<evidence type="ECO:0000256" key="6">
    <source>
        <dbReference type="HAMAP-Rule" id="MF_01039"/>
    </source>
</evidence>
<dbReference type="GO" id="GO:0006096">
    <property type="term" value="P:glycolytic process"/>
    <property type="evidence" value="ECO:0007669"/>
    <property type="project" value="UniProtKB-UniRule"/>
</dbReference>